<organism evidence="1">
    <name type="scientific">Darwinula stevensoni</name>
    <dbReference type="NCBI Taxonomy" id="69355"/>
    <lineage>
        <taxon>Eukaryota</taxon>
        <taxon>Metazoa</taxon>
        <taxon>Ecdysozoa</taxon>
        <taxon>Arthropoda</taxon>
        <taxon>Crustacea</taxon>
        <taxon>Oligostraca</taxon>
        <taxon>Ostracoda</taxon>
        <taxon>Podocopa</taxon>
        <taxon>Podocopida</taxon>
        <taxon>Darwinulocopina</taxon>
        <taxon>Darwinuloidea</taxon>
        <taxon>Darwinulidae</taxon>
        <taxon>Darwinula</taxon>
    </lineage>
</organism>
<dbReference type="EMBL" id="LR900585">
    <property type="protein sequence ID" value="CAD7246202.1"/>
    <property type="molecule type" value="Genomic_DNA"/>
</dbReference>
<proteinExistence type="predicted"/>
<dbReference type="AlphaFoldDB" id="A0A7R8XED0"/>
<sequence>MDMGKRAPAKLLPRSWYEVDAIQILKSYVEVELQIHPIKLAMTYIIIGRILKLPSFMLEKSLMQVDDALLRITQTRADFSSRLRAVSSNQNLIMNADGVVVYSMNNWKSKKHSTPCEPGQLRHS</sequence>
<evidence type="ECO:0000313" key="2">
    <source>
        <dbReference type="Proteomes" id="UP000677054"/>
    </source>
</evidence>
<protein>
    <submittedName>
        <fullName evidence="1">Uncharacterized protein</fullName>
    </submittedName>
</protein>
<dbReference type="Proteomes" id="UP000677054">
    <property type="component" value="Unassembled WGS sequence"/>
</dbReference>
<name>A0A7R8XED0_9CRUS</name>
<reference evidence="1" key="1">
    <citation type="submission" date="2020-11" db="EMBL/GenBank/DDBJ databases">
        <authorList>
            <person name="Tran Van P."/>
        </authorList>
    </citation>
    <scope>NUCLEOTIDE SEQUENCE</scope>
</reference>
<evidence type="ECO:0000313" key="1">
    <source>
        <dbReference type="EMBL" id="CAD7246202.1"/>
    </source>
</evidence>
<keyword evidence="2" id="KW-1185">Reference proteome</keyword>
<accession>A0A7R8XED0</accession>
<dbReference type="EMBL" id="CAJPEV010001068">
    <property type="protein sequence ID" value="CAG0890508.1"/>
    <property type="molecule type" value="Genomic_DNA"/>
</dbReference>
<gene>
    <name evidence="1" type="ORF">DSTB1V02_LOCUS6059</name>
</gene>